<dbReference type="InterPro" id="IPR045621">
    <property type="entry name" value="BPD_transp_1_N"/>
</dbReference>
<comment type="caution">
    <text evidence="9">The sequence shown here is derived from an EMBL/GenBank/DDBJ whole genome shotgun (WGS) entry which is preliminary data.</text>
</comment>
<feature type="transmembrane region" description="Helical" evidence="7">
    <location>
        <begin position="7"/>
        <end position="27"/>
    </location>
</feature>
<sequence>MIRRRLLQAIPVIILATFFVFGLLKLVPGDIAVTLAGDNATDARIAEIRAMYGLDQPFLVQYGGWLLKAVQGDLSKSLLSGEAVLTSIARCLPNTMLIVVLALLLAMAIGIPLGILAASRPGGWIDGFVMSVASLGVAIPNFWLAMLLVAWLSLSMGWFPATGSVPFTENPWESLRHAILPAVALASGGVAEVARQLRSSLVEVLASQQVRTLHAKGVSPASILWKHGLKNVSVNLLTVISLLANRILAATVVVEAVFAIPGMGGLIVNAAIQRDFPVVQGVVFVMVLIVVSINLLTDVLYSVLDPRIS</sequence>
<evidence type="ECO:0000256" key="7">
    <source>
        <dbReference type="RuleBase" id="RU363032"/>
    </source>
</evidence>
<dbReference type="PANTHER" id="PTHR43163:SF6">
    <property type="entry name" value="DIPEPTIDE TRANSPORT SYSTEM PERMEASE PROTEIN DPPB-RELATED"/>
    <property type="match status" value="1"/>
</dbReference>
<keyword evidence="5 7" id="KW-1133">Transmembrane helix</keyword>
<reference evidence="9 10" key="1">
    <citation type="submission" date="2019-03" db="EMBL/GenBank/DDBJ databases">
        <title>Genomic Encyclopedia of Type Strains, Phase IV (KMG-IV): sequencing the most valuable type-strain genomes for metagenomic binning, comparative biology and taxonomic classification.</title>
        <authorList>
            <person name="Goeker M."/>
        </authorList>
    </citation>
    <scope>NUCLEOTIDE SEQUENCE [LARGE SCALE GENOMIC DNA]</scope>
    <source>
        <strain evidence="9 10">DSM 22958</strain>
    </source>
</reference>
<gene>
    <name evidence="9" type="ORF">EV666_10177</name>
</gene>
<dbReference type="RefSeq" id="WP_376886177.1">
    <property type="nucleotide sequence ID" value="NZ_JBHUNN010000002.1"/>
</dbReference>
<dbReference type="InterPro" id="IPR000515">
    <property type="entry name" value="MetI-like"/>
</dbReference>
<accession>A0A4R2GX98</accession>
<feature type="transmembrane region" description="Helical" evidence="7">
    <location>
        <begin position="128"/>
        <end position="154"/>
    </location>
</feature>
<keyword evidence="10" id="KW-1185">Reference proteome</keyword>
<name>A0A4R2GX98_9HYPH</name>
<dbReference type="EMBL" id="SLWL01000001">
    <property type="protein sequence ID" value="TCO15829.1"/>
    <property type="molecule type" value="Genomic_DNA"/>
</dbReference>
<evidence type="ECO:0000256" key="5">
    <source>
        <dbReference type="ARBA" id="ARBA00022989"/>
    </source>
</evidence>
<keyword evidence="4 7" id="KW-0812">Transmembrane</keyword>
<protein>
    <submittedName>
        <fullName evidence="9">Peptide/nickel transport system permease protein</fullName>
    </submittedName>
</protein>
<comment type="similarity">
    <text evidence="7">Belongs to the binding-protein-dependent transport system permease family.</text>
</comment>
<feature type="transmembrane region" description="Helical" evidence="7">
    <location>
        <begin position="278"/>
        <end position="304"/>
    </location>
</feature>
<dbReference type="Proteomes" id="UP000294881">
    <property type="component" value="Unassembled WGS sequence"/>
</dbReference>
<evidence type="ECO:0000256" key="4">
    <source>
        <dbReference type="ARBA" id="ARBA00022692"/>
    </source>
</evidence>
<dbReference type="GO" id="GO:0005886">
    <property type="term" value="C:plasma membrane"/>
    <property type="evidence" value="ECO:0007669"/>
    <property type="project" value="UniProtKB-SubCell"/>
</dbReference>
<dbReference type="SUPFAM" id="SSF161098">
    <property type="entry name" value="MetI-like"/>
    <property type="match status" value="1"/>
</dbReference>
<dbReference type="Pfam" id="PF19300">
    <property type="entry name" value="BPD_transp_1_N"/>
    <property type="match status" value="1"/>
</dbReference>
<feature type="transmembrane region" description="Helical" evidence="7">
    <location>
        <begin position="95"/>
        <end position="116"/>
    </location>
</feature>
<evidence type="ECO:0000256" key="6">
    <source>
        <dbReference type="ARBA" id="ARBA00023136"/>
    </source>
</evidence>
<dbReference type="InterPro" id="IPR035906">
    <property type="entry name" value="MetI-like_sf"/>
</dbReference>
<evidence type="ECO:0000256" key="1">
    <source>
        <dbReference type="ARBA" id="ARBA00004651"/>
    </source>
</evidence>
<evidence type="ECO:0000313" key="9">
    <source>
        <dbReference type="EMBL" id="TCO15829.1"/>
    </source>
</evidence>
<proteinExistence type="inferred from homology"/>
<dbReference type="AlphaFoldDB" id="A0A4R2GX98"/>
<evidence type="ECO:0000313" key="10">
    <source>
        <dbReference type="Proteomes" id="UP000294881"/>
    </source>
</evidence>
<keyword evidence="6 7" id="KW-0472">Membrane</keyword>
<evidence type="ECO:0000256" key="3">
    <source>
        <dbReference type="ARBA" id="ARBA00022475"/>
    </source>
</evidence>
<dbReference type="PANTHER" id="PTHR43163">
    <property type="entry name" value="DIPEPTIDE TRANSPORT SYSTEM PERMEASE PROTEIN DPPB-RELATED"/>
    <property type="match status" value="1"/>
</dbReference>
<feature type="transmembrane region" description="Helical" evidence="7">
    <location>
        <begin position="247"/>
        <end position="272"/>
    </location>
</feature>
<dbReference type="PROSITE" id="PS50928">
    <property type="entry name" value="ABC_TM1"/>
    <property type="match status" value="1"/>
</dbReference>
<feature type="domain" description="ABC transmembrane type-1" evidence="8">
    <location>
        <begin position="92"/>
        <end position="297"/>
    </location>
</feature>
<keyword evidence="2 7" id="KW-0813">Transport</keyword>
<dbReference type="CDD" id="cd06261">
    <property type="entry name" value="TM_PBP2"/>
    <property type="match status" value="1"/>
</dbReference>
<organism evidence="9 10">
    <name type="scientific">Camelimonas lactis</name>
    <dbReference type="NCBI Taxonomy" id="659006"/>
    <lineage>
        <taxon>Bacteria</taxon>
        <taxon>Pseudomonadati</taxon>
        <taxon>Pseudomonadota</taxon>
        <taxon>Alphaproteobacteria</taxon>
        <taxon>Hyphomicrobiales</taxon>
        <taxon>Chelatococcaceae</taxon>
        <taxon>Camelimonas</taxon>
    </lineage>
</organism>
<evidence type="ECO:0000256" key="2">
    <source>
        <dbReference type="ARBA" id="ARBA00022448"/>
    </source>
</evidence>
<dbReference type="GO" id="GO:0071916">
    <property type="term" value="F:dipeptide transmembrane transporter activity"/>
    <property type="evidence" value="ECO:0007669"/>
    <property type="project" value="TreeGrafter"/>
</dbReference>
<evidence type="ECO:0000259" key="8">
    <source>
        <dbReference type="PROSITE" id="PS50928"/>
    </source>
</evidence>
<dbReference type="Pfam" id="PF00528">
    <property type="entry name" value="BPD_transp_1"/>
    <property type="match status" value="1"/>
</dbReference>
<keyword evidence="3" id="KW-1003">Cell membrane</keyword>
<dbReference type="Gene3D" id="1.10.3720.10">
    <property type="entry name" value="MetI-like"/>
    <property type="match status" value="1"/>
</dbReference>
<comment type="subcellular location">
    <subcellularLocation>
        <location evidence="1 7">Cell membrane</location>
        <topology evidence="1 7">Multi-pass membrane protein</topology>
    </subcellularLocation>
</comment>